<name>T0MFE1_9MICR</name>
<dbReference type="Proteomes" id="UP000053780">
    <property type="component" value="Unassembled WGS sequence"/>
</dbReference>
<dbReference type="HOGENOM" id="CLU_1337847_0_0_1"/>
<protein>
    <submittedName>
        <fullName evidence="1">Uncharacterized protein</fullName>
    </submittedName>
</protein>
<dbReference type="EMBL" id="KE647090">
    <property type="protein sequence ID" value="EQB61791.1"/>
    <property type="molecule type" value="Genomic_DNA"/>
</dbReference>
<gene>
    <name evidence="1" type="ORF">NAPIS_ORF00640</name>
</gene>
<accession>T0MFE1</accession>
<dbReference type="AlphaFoldDB" id="T0MFE1"/>
<evidence type="ECO:0000313" key="1">
    <source>
        <dbReference type="EMBL" id="EQB61791.1"/>
    </source>
</evidence>
<sequence>MYENNIHDEESSLIRNVKDEKSNQNTIYDLDNEKTEENLFSQKSEDNTDHENIFDEIFDLSKIDNLIKKLYKEDSCKPYVTEFNNTKNIFLDVNFNDEIQYQQNINDIPISSFKTFHKNDNFLSKKQTSLKPCIMKRTIFSNIEKTNPDVSMDFTKIRKLNRHGSFFDDSVLNNISDEEDLRVNNKSIKCDKNENIYIPTCERIS</sequence>
<organism evidence="1 2">
    <name type="scientific">Vairimorpha apis BRL 01</name>
    <dbReference type="NCBI Taxonomy" id="1037528"/>
    <lineage>
        <taxon>Eukaryota</taxon>
        <taxon>Fungi</taxon>
        <taxon>Fungi incertae sedis</taxon>
        <taxon>Microsporidia</taxon>
        <taxon>Nosematidae</taxon>
        <taxon>Vairimorpha</taxon>
    </lineage>
</organism>
<reference evidence="1 2" key="1">
    <citation type="journal article" date="2013" name="BMC Genomics">
        <title>Genome sequencing and comparative genomics of honey bee microsporidia, Nosema apis reveal novel insights into host-parasite interactions.</title>
        <authorList>
            <person name="Chen Yp."/>
            <person name="Pettis J.S."/>
            <person name="Zhao Y."/>
            <person name="Liu X."/>
            <person name="Tallon L.J."/>
            <person name="Sadzewicz L.D."/>
            <person name="Li R."/>
            <person name="Zheng H."/>
            <person name="Huang S."/>
            <person name="Zhang X."/>
            <person name="Hamilton M.C."/>
            <person name="Pernal S.F."/>
            <person name="Melathopoulos A.P."/>
            <person name="Yan X."/>
            <person name="Evans J.D."/>
        </authorList>
    </citation>
    <scope>NUCLEOTIDE SEQUENCE [LARGE SCALE GENOMIC DNA]</scope>
    <source>
        <strain evidence="1 2">BRL 01</strain>
    </source>
</reference>
<proteinExistence type="predicted"/>
<dbReference type="VEuPathDB" id="MicrosporidiaDB:NAPIS_ORF00640"/>
<evidence type="ECO:0000313" key="2">
    <source>
        <dbReference type="Proteomes" id="UP000053780"/>
    </source>
</evidence>
<keyword evidence="2" id="KW-1185">Reference proteome</keyword>